<reference evidence="2 3" key="1">
    <citation type="journal article" date="2014" name="Int. J. Syst. Evol. Microbiol.">
        <title>Complete genome sequence of Corynebacterium casei LMG S-19264T (=DSM 44701T), isolated from a smear-ripened cheese.</title>
        <authorList>
            <consortium name="US DOE Joint Genome Institute (JGI-PGF)"/>
            <person name="Walter F."/>
            <person name="Albersmeier A."/>
            <person name="Kalinowski J."/>
            <person name="Ruckert C."/>
        </authorList>
    </citation>
    <scope>NUCLEOTIDE SEQUENCE [LARGE SCALE GENOMIC DNA]</scope>
    <source>
        <strain evidence="2 3">CGMCC 1.15896</strain>
    </source>
</reference>
<protein>
    <recommendedName>
        <fullName evidence="1">Cell wall hydrolase SleB domain-containing protein</fullName>
    </recommendedName>
</protein>
<dbReference type="InterPro" id="IPR011105">
    <property type="entry name" value="Cell_wall_hydrolase_SleB"/>
</dbReference>
<dbReference type="Proteomes" id="UP000596977">
    <property type="component" value="Unassembled WGS sequence"/>
</dbReference>
<dbReference type="GO" id="GO:0016787">
    <property type="term" value="F:hydrolase activity"/>
    <property type="evidence" value="ECO:0007669"/>
    <property type="project" value="InterPro"/>
</dbReference>
<dbReference type="Pfam" id="PF07486">
    <property type="entry name" value="Hydrolase_2"/>
    <property type="match status" value="1"/>
</dbReference>
<feature type="domain" description="Cell wall hydrolase SleB" evidence="1">
    <location>
        <begin position="223"/>
        <end position="335"/>
    </location>
</feature>
<organism evidence="2 3">
    <name type="scientific">Pelagibacterium lentulum</name>
    <dbReference type="NCBI Taxonomy" id="2029865"/>
    <lineage>
        <taxon>Bacteria</taxon>
        <taxon>Pseudomonadati</taxon>
        <taxon>Pseudomonadota</taxon>
        <taxon>Alphaproteobacteria</taxon>
        <taxon>Hyphomicrobiales</taxon>
        <taxon>Devosiaceae</taxon>
        <taxon>Pelagibacterium</taxon>
    </lineage>
</organism>
<sequence>MAYRSHPVRSRKGRASTVLARAMAGLTLSVCAWAALVGETGGYRALDPASEIPAVPIAALHFEANEPVITGSVSSLFDAPIFSGPNRTDKTGRARPETDIVTFAQSFDAVRLSIAERRANGDPLTTMQSDVMVADAASGGAEDGPRISVASVNTNFAGVEGLRAIDALSAPDADPSIPRPASVPDTLAYARANTPETDFTPQHQYSEREQWCLATGIYFEARGESYRGQVAVAQVIMNRVEHQNYPNTICGVVYQNQHRRNACQFSFACDGKTNVNRTPEVAAWARAQEITQTVLNGEIYLTEVADATHYHATYVRPAWARNMDRLTQIGMHIFYRFKPGWRFGSVEGDWTSSNG</sequence>
<name>A0A916VZM8_9HYPH</name>
<dbReference type="AlphaFoldDB" id="A0A916VZM8"/>
<keyword evidence="3" id="KW-1185">Reference proteome</keyword>
<dbReference type="EMBL" id="BMKB01000004">
    <property type="protein sequence ID" value="GGA55774.1"/>
    <property type="molecule type" value="Genomic_DNA"/>
</dbReference>
<evidence type="ECO:0000259" key="1">
    <source>
        <dbReference type="Pfam" id="PF07486"/>
    </source>
</evidence>
<dbReference type="OrthoDB" id="9785345at2"/>
<dbReference type="InterPro" id="IPR042047">
    <property type="entry name" value="SleB_dom1"/>
</dbReference>
<accession>A0A916VZM8</accession>
<comment type="caution">
    <text evidence="2">The sequence shown here is derived from an EMBL/GenBank/DDBJ whole genome shotgun (WGS) entry which is preliminary data.</text>
</comment>
<evidence type="ECO:0000313" key="3">
    <source>
        <dbReference type="Proteomes" id="UP000596977"/>
    </source>
</evidence>
<evidence type="ECO:0000313" key="2">
    <source>
        <dbReference type="EMBL" id="GGA55774.1"/>
    </source>
</evidence>
<proteinExistence type="predicted"/>
<dbReference type="Gene3D" id="1.10.10.2520">
    <property type="entry name" value="Cell wall hydrolase SleB, domain 1"/>
    <property type="match status" value="1"/>
</dbReference>
<gene>
    <name evidence="2" type="ORF">GCM10011499_27390</name>
</gene>